<dbReference type="InterPro" id="IPR023346">
    <property type="entry name" value="Lysozyme-like_dom_sf"/>
</dbReference>
<evidence type="ECO:0000313" key="6">
    <source>
        <dbReference type="EMBL" id="MDQ0676314.1"/>
    </source>
</evidence>
<dbReference type="Pfam" id="PF07501">
    <property type="entry name" value="G5"/>
    <property type="match status" value="1"/>
</dbReference>
<keyword evidence="7" id="KW-1185">Reference proteome</keyword>
<sequence>MVKFFTTDGKFSFFKVGTQLLVLCALVVGLVAFVGNNKTITLNVDGKVTSVQTFGGTVGQVVKSANLELKPADRVSPAIDATVQNGTVINVNQAKEVKVSLDGSEKTVNTTAQDVEDLVTELGVASASSVSAPKDAQLAVAGSFVSISTPKAVSIVADGKVQAATTTAATVGKVLEDASLTLGANDRSSQPANAPVVNNMVIKVSRVDTGQTAVTSEEIAFKSEMVESAELLKGEKEVTQAGSAGKVEKTYKLVLVDGREASRTLVTESVTAQPVTEKITVGTKPKPVAQAAPAASAGANTGAAAPAMMNEAMWDKIAQCESGGNWSINSGNGYYGGLQFDIRTWIGSGGGAYAPNASLATKAQQIDVANRVYAQRGLQPWGCGWAASS</sequence>
<evidence type="ECO:0000256" key="3">
    <source>
        <dbReference type="ARBA" id="ARBA00022801"/>
    </source>
</evidence>
<dbReference type="RefSeq" id="WP_306638718.1">
    <property type="nucleotide sequence ID" value="NZ_JAUSXB010000001.1"/>
</dbReference>
<dbReference type="EMBL" id="JAUSXB010000001">
    <property type="protein sequence ID" value="MDQ0676314.1"/>
    <property type="molecule type" value="Genomic_DNA"/>
</dbReference>
<dbReference type="Pfam" id="PF06737">
    <property type="entry name" value="Transglycosylas"/>
    <property type="match status" value="1"/>
</dbReference>
<dbReference type="InterPro" id="IPR010618">
    <property type="entry name" value="RPF"/>
</dbReference>
<evidence type="ECO:0000256" key="4">
    <source>
        <dbReference type="SAM" id="Phobius"/>
    </source>
</evidence>
<reference evidence="6 7" key="1">
    <citation type="submission" date="2023-07" db="EMBL/GenBank/DDBJ databases">
        <title>Comparative genomics of wheat-associated soil bacteria to identify genetic determinants of phenazine resistance.</title>
        <authorList>
            <person name="Mouncey N."/>
        </authorList>
    </citation>
    <scope>NUCLEOTIDE SEQUENCE [LARGE SCALE GENOMIC DNA]</scope>
    <source>
        <strain evidence="6 7">W1I3</strain>
    </source>
</reference>
<dbReference type="SMART" id="SM01208">
    <property type="entry name" value="G5"/>
    <property type="match status" value="1"/>
</dbReference>
<organism evidence="6 7">
    <name type="scientific">Pseudarthrobacter siccitolerans</name>
    <dbReference type="NCBI Taxonomy" id="861266"/>
    <lineage>
        <taxon>Bacteria</taxon>
        <taxon>Bacillati</taxon>
        <taxon>Actinomycetota</taxon>
        <taxon>Actinomycetes</taxon>
        <taxon>Micrococcales</taxon>
        <taxon>Micrococcaceae</taxon>
        <taxon>Pseudarthrobacter</taxon>
    </lineage>
</organism>
<dbReference type="Gene3D" id="2.20.230.10">
    <property type="entry name" value="Resuscitation-promoting factor rpfb"/>
    <property type="match status" value="1"/>
</dbReference>
<feature type="transmembrane region" description="Helical" evidence="4">
    <location>
        <begin position="12"/>
        <end position="34"/>
    </location>
</feature>
<gene>
    <name evidence="6" type="ORF">QFZ36_003875</name>
</gene>
<keyword evidence="2" id="KW-0732">Signal</keyword>
<comment type="similarity">
    <text evidence="1">Belongs to the transglycosylase family. Rpf subfamily.</text>
</comment>
<dbReference type="InterPro" id="IPR007137">
    <property type="entry name" value="DUF348"/>
</dbReference>
<proteinExistence type="inferred from homology"/>
<dbReference type="PROSITE" id="PS51109">
    <property type="entry name" value="G5"/>
    <property type="match status" value="1"/>
</dbReference>
<dbReference type="SUPFAM" id="SSF53955">
    <property type="entry name" value="Lysozyme-like"/>
    <property type="match status" value="1"/>
</dbReference>
<keyword evidence="4" id="KW-0812">Transmembrane</keyword>
<dbReference type="Gene3D" id="1.10.530.10">
    <property type="match status" value="1"/>
</dbReference>
<name>A0ABU0PQS4_9MICC</name>
<dbReference type="InterPro" id="IPR011098">
    <property type="entry name" value="G5_dom"/>
</dbReference>
<feature type="domain" description="G5" evidence="5">
    <location>
        <begin position="204"/>
        <end position="285"/>
    </location>
</feature>
<keyword evidence="4" id="KW-0472">Membrane</keyword>
<dbReference type="CDD" id="cd13925">
    <property type="entry name" value="RPF"/>
    <property type="match status" value="1"/>
</dbReference>
<evidence type="ECO:0000313" key="7">
    <source>
        <dbReference type="Proteomes" id="UP001236806"/>
    </source>
</evidence>
<comment type="caution">
    <text evidence="6">The sequence shown here is derived from an EMBL/GenBank/DDBJ whole genome shotgun (WGS) entry which is preliminary data.</text>
</comment>
<keyword evidence="3" id="KW-0378">Hydrolase</keyword>
<accession>A0ABU0PQS4</accession>
<dbReference type="Pfam" id="PF03990">
    <property type="entry name" value="DUF348"/>
    <property type="match status" value="3"/>
</dbReference>
<evidence type="ECO:0000256" key="1">
    <source>
        <dbReference type="ARBA" id="ARBA00010830"/>
    </source>
</evidence>
<dbReference type="Proteomes" id="UP001236806">
    <property type="component" value="Unassembled WGS sequence"/>
</dbReference>
<dbReference type="InterPro" id="IPR000420">
    <property type="entry name" value="Yeast_PIR_rpt"/>
</dbReference>
<dbReference type="PROSITE" id="PS50256">
    <property type="entry name" value="PIR_REPEAT_2"/>
    <property type="match status" value="1"/>
</dbReference>
<evidence type="ECO:0000256" key="2">
    <source>
        <dbReference type="ARBA" id="ARBA00022729"/>
    </source>
</evidence>
<protein>
    <submittedName>
        <fullName evidence="6">Uncharacterized protein YabE (DUF348 family)</fullName>
    </submittedName>
</protein>
<evidence type="ECO:0000259" key="5">
    <source>
        <dbReference type="PROSITE" id="PS51109"/>
    </source>
</evidence>
<keyword evidence="4" id="KW-1133">Transmembrane helix</keyword>